<proteinExistence type="inferred from homology"/>
<accession>A0ABS7QJZ8</accession>
<organism evidence="3 4">
    <name type="scientific">Actinacidiphila acidipaludis</name>
    <dbReference type="NCBI Taxonomy" id="2873382"/>
    <lineage>
        <taxon>Bacteria</taxon>
        <taxon>Bacillati</taxon>
        <taxon>Actinomycetota</taxon>
        <taxon>Actinomycetes</taxon>
        <taxon>Kitasatosporales</taxon>
        <taxon>Streptomycetaceae</taxon>
        <taxon>Actinacidiphila</taxon>
    </lineage>
</organism>
<feature type="compositionally biased region" description="Low complexity" evidence="2">
    <location>
        <begin position="1"/>
        <end position="20"/>
    </location>
</feature>
<keyword evidence="4" id="KW-1185">Reference proteome</keyword>
<protein>
    <submittedName>
        <fullName evidence="3">Asp23/Gls24 family envelope stress response protein</fullName>
    </submittedName>
</protein>
<dbReference type="PANTHER" id="PTHR34297">
    <property type="entry name" value="HYPOTHETICAL CYTOSOLIC PROTEIN-RELATED"/>
    <property type="match status" value="1"/>
</dbReference>
<evidence type="ECO:0000256" key="1">
    <source>
        <dbReference type="ARBA" id="ARBA00005721"/>
    </source>
</evidence>
<dbReference type="Pfam" id="PF03780">
    <property type="entry name" value="Asp23"/>
    <property type="match status" value="1"/>
</dbReference>
<dbReference type="InterPro" id="IPR005531">
    <property type="entry name" value="Asp23"/>
</dbReference>
<comment type="similarity">
    <text evidence="1">Belongs to the asp23 family.</text>
</comment>
<dbReference type="Proteomes" id="UP000778578">
    <property type="component" value="Unassembled WGS sequence"/>
</dbReference>
<evidence type="ECO:0000256" key="2">
    <source>
        <dbReference type="SAM" id="MobiDB-lite"/>
    </source>
</evidence>
<name>A0ABS7QJZ8_9ACTN</name>
<evidence type="ECO:0000313" key="4">
    <source>
        <dbReference type="Proteomes" id="UP000778578"/>
    </source>
</evidence>
<reference evidence="3 4" key="1">
    <citation type="submission" date="2021-08" db="EMBL/GenBank/DDBJ databases">
        <title>WGS of actinomycetes from Thailand.</title>
        <authorList>
            <person name="Thawai C."/>
        </authorList>
    </citation>
    <scope>NUCLEOTIDE SEQUENCE [LARGE SCALE GENOMIC DNA]</scope>
    <source>
        <strain evidence="3 4">PLK6-54</strain>
    </source>
</reference>
<feature type="region of interest" description="Disordered" evidence="2">
    <location>
        <begin position="1"/>
        <end position="26"/>
    </location>
</feature>
<dbReference type="EMBL" id="JAINZZ010000063">
    <property type="protein sequence ID" value="MBY8882104.1"/>
    <property type="molecule type" value="Genomic_DNA"/>
</dbReference>
<evidence type="ECO:0000313" key="3">
    <source>
        <dbReference type="EMBL" id="MBY8882104.1"/>
    </source>
</evidence>
<dbReference type="RefSeq" id="WP_222968269.1">
    <property type="nucleotide sequence ID" value="NZ_JAINZZ010000063.1"/>
</dbReference>
<dbReference type="PANTHER" id="PTHR34297:SF3">
    <property type="entry name" value="ALKALINE SHOCK PROTEIN 23"/>
    <property type="match status" value="1"/>
</dbReference>
<comment type="caution">
    <text evidence="3">The sequence shown here is derived from an EMBL/GenBank/DDBJ whole genome shotgun (WGS) entry which is preliminary data.</text>
</comment>
<sequence>MAATDTFSSNSSTSSDSSNTNRHKGGVNGKVVIADSVVATIAGIATREVEGVYAMGGGTTRAMGAVRDRVARSADHTRGVSVEVGEKQAAIDLDIVVLYGTEIADAAAGIRSHVASTVERMTGLEVVEVNVNVRDVHVPGEETDEEEEVRVR</sequence>
<gene>
    <name evidence="3" type="ORF">K7862_31385</name>
</gene>